<protein>
    <submittedName>
        <fullName evidence="4">Single-strand DNA-binding protein</fullName>
    </submittedName>
</protein>
<dbReference type="Proteomes" id="UP000272400">
    <property type="component" value="Unassembled WGS sequence"/>
</dbReference>
<dbReference type="AlphaFoldDB" id="A0A3N1D7T7"/>
<evidence type="ECO:0000313" key="4">
    <source>
        <dbReference type="EMBL" id="ROO89529.1"/>
    </source>
</evidence>
<accession>A0A3N1D7T7</accession>
<dbReference type="InterPro" id="IPR000424">
    <property type="entry name" value="Primosome_PriB/ssb"/>
</dbReference>
<proteinExistence type="predicted"/>
<dbReference type="GO" id="GO:0003697">
    <property type="term" value="F:single-stranded DNA binding"/>
    <property type="evidence" value="ECO:0007669"/>
    <property type="project" value="InterPro"/>
</dbReference>
<dbReference type="CDD" id="cd04496">
    <property type="entry name" value="SSB_OBF"/>
    <property type="match status" value="1"/>
</dbReference>
<keyword evidence="1 2" id="KW-0238">DNA-binding</keyword>
<sequence length="149" mass="16180">MDEALTTVVGWVAKRPMLTVTRNGIPFLALRVGVTPARFDRTTGRWESGQPTFLGVTCWRALAENVHASDLVPGTPVIVQGRLRVRDYERDGEHRVSVDIEALAIGPDLNRGTARFHRATRTSAPSPTTPLEPTPAPLPPGHGQFPNAA</sequence>
<dbReference type="PROSITE" id="PS50935">
    <property type="entry name" value="SSB"/>
    <property type="match status" value="1"/>
</dbReference>
<dbReference type="RefSeq" id="WP_123668611.1">
    <property type="nucleotide sequence ID" value="NZ_RJKE01000001.1"/>
</dbReference>
<reference evidence="4 5" key="1">
    <citation type="submission" date="2018-11" db="EMBL/GenBank/DDBJ databases">
        <title>Sequencing the genomes of 1000 actinobacteria strains.</title>
        <authorList>
            <person name="Klenk H.-P."/>
        </authorList>
    </citation>
    <scope>NUCLEOTIDE SEQUENCE [LARGE SCALE GENOMIC DNA]</scope>
    <source>
        <strain evidence="4 5">DSM 44254</strain>
    </source>
</reference>
<dbReference type="Pfam" id="PF00436">
    <property type="entry name" value="SSB"/>
    <property type="match status" value="1"/>
</dbReference>
<dbReference type="EMBL" id="RJKE01000001">
    <property type="protein sequence ID" value="ROO89529.1"/>
    <property type="molecule type" value="Genomic_DNA"/>
</dbReference>
<dbReference type="OrthoDB" id="9809878at2"/>
<feature type="region of interest" description="Disordered" evidence="3">
    <location>
        <begin position="111"/>
        <end position="149"/>
    </location>
</feature>
<keyword evidence="5" id="KW-1185">Reference proteome</keyword>
<name>A0A3N1D7T7_9ACTN</name>
<feature type="compositionally biased region" description="Pro residues" evidence="3">
    <location>
        <begin position="127"/>
        <end position="140"/>
    </location>
</feature>
<dbReference type="Gene3D" id="2.40.50.140">
    <property type="entry name" value="Nucleic acid-binding proteins"/>
    <property type="match status" value="1"/>
</dbReference>
<evidence type="ECO:0000313" key="5">
    <source>
        <dbReference type="Proteomes" id="UP000272400"/>
    </source>
</evidence>
<dbReference type="SUPFAM" id="SSF50249">
    <property type="entry name" value="Nucleic acid-binding proteins"/>
    <property type="match status" value="1"/>
</dbReference>
<organism evidence="4 5">
    <name type="scientific">Actinocorallia herbida</name>
    <dbReference type="NCBI Taxonomy" id="58109"/>
    <lineage>
        <taxon>Bacteria</taxon>
        <taxon>Bacillati</taxon>
        <taxon>Actinomycetota</taxon>
        <taxon>Actinomycetes</taxon>
        <taxon>Streptosporangiales</taxon>
        <taxon>Thermomonosporaceae</taxon>
        <taxon>Actinocorallia</taxon>
    </lineage>
</organism>
<comment type="caution">
    <text evidence="4">The sequence shown here is derived from an EMBL/GenBank/DDBJ whole genome shotgun (WGS) entry which is preliminary data.</text>
</comment>
<evidence type="ECO:0000256" key="3">
    <source>
        <dbReference type="SAM" id="MobiDB-lite"/>
    </source>
</evidence>
<gene>
    <name evidence="4" type="ORF">EDD29_7226</name>
</gene>
<evidence type="ECO:0000256" key="2">
    <source>
        <dbReference type="PROSITE-ProRule" id="PRU00252"/>
    </source>
</evidence>
<dbReference type="InterPro" id="IPR012340">
    <property type="entry name" value="NA-bd_OB-fold"/>
</dbReference>
<evidence type="ECO:0000256" key="1">
    <source>
        <dbReference type="ARBA" id="ARBA00023125"/>
    </source>
</evidence>